<evidence type="ECO:0000256" key="2">
    <source>
        <dbReference type="SAM" id="MobiDB-lite"/>
    </source>
</evidence>
<dbReference type="Proteomes" id="UP000811246">
    <property type="component" value="Chromosome 14"/>
</dbReference>
<organism evidence="3 4">
    <name type="scientific">Carya illinoinensis</name>
    <name type="common">Pecan</name>
    <dbReference type="NCBI Taxonomy" id="32201"/>
    <lineage>
        <taxon>Eukaryota</taxon>
        <taxon>Viridiplantae</taxon>
        <taxon>Streptophyta</taxon>
        <taxon>Embryophyta</taxon>
        <taxon>Tracheophyta</taxon>
        <taxon>Spermatophyta</taxon>
        <taxon>Magnoliopsida</taxon>
        <taxon>eudicotyledons</taxon>
        <taxon>Gunneridae</taxon>
        <taxon>Pentapetalae</taxon>
        <taxon>rosids</taxon>
        <taxon>fabids</taxon>
        <taxon>Fagales</taxon>
        <taxon>Juglandaceae</taxon>
        <taxon>Carya</taxon>
    </lineage>
</organism>
<evidence type="ECO:0000313" key="3">
    <source>
        <dbReference type="EMBL" id="KAG6679206.1"/>
    </source>
</evidence>
<name>A0A922AHV8_CARIL</name>
<evidence type="ECO:0000313" key="4">
    <source>
        <dbReference type="Proteomes" id="UP000811246"/>
    </source>
</evidence>
<dbReference type="EMBL" id="CM031838">
    <property type="protein sequence ID" value="KAG6679206.1"/>
    <property type="molecule type" value="Genomic_DNA"/>
</dbReference>
<protein>
    <submittedName>
        <fullName evidence="3">Uncharacterized protein</fullName>
    </submittedName>
</protein>
<feature type="region of interest" description="Disordered" evidence="2">
    <location>
        <begin position="1"/>
        <end position="31"/>
    </location>
</feature>
<comment type="caution">
    <text evidence="3">The sequence shown here is derived from an EMBL/GenBank/DDBJ whole genome shotgun (WGS) entry which is preliminary data.</text>
</comment>
<proteinExistence type="predicted"/>
<dbReference type="AlphaFoldDB" id="A0A922AHV8"/>
<sequence>MEGGAVPGGESNKKQKLMQGDGSSSSSGNALELEALRKELEQKNCKIQELKRQIEATRHRLEGKKKVSEEQMEVLKSLIKKYNSIREEHEALLADKSRNIYYE</sequence>
<evidence type="ECO:0000256" key="1">
    <source>
        <dbReference type="SAM" id="Coils"/>
    </source>
</evidence>
<feature type="coiled-coil region" evidence="1">
    <location>
        <begin position="33"/>
        <end position="95"/>
    </location>
</feature>
<accession>A0A922AHV8</accession>
<keyword evidence="1" id="KW-0175">Coiled coil</keyword>
<reference evidence="3" key="1">
    <citation type="submission" date="2021-01" db="EMBL/GenBank/DDBJ databases">
        <authorList>
            <person name="Lovell J.T."/>
            <person name="Bentley N."/>
            <person name="Bhattarai G."/>
            <person name="Jenkins J.W."/>
            <person name="Sreedasyam A."/>
            <person name="Alarcon Y."/>
            <person name="Bock C."/>
            <person name="Boston L."/>
            <person name="Carlson J."/>
            <person name="Cervantes K."/>
            <person name="Clermont K."/>
            <person name="Krom N."/>
            <person name="Kubenka K."/>
            <person name="Mamidi S."/>
            <person name="Mattison C."/>
            <person name="Monteros M."/>
            <person name="Pisani C."/>
            <person name="Plott C."/>
            <person name="Rajasekar S."/>
            <person name="Rhein H.S."/>
            <person name="Rohla C."/>
            <person name="Song M."/>
            <person name="Hilaire R.S."/>
            <person name="Shu S."/>
            <person name="Wells L."/>
            <person name="Wang X."/>
            <person name="Webber J."/>
            <person name="Heerema R.J."/>
            <person name="Klein P."/>
            <person name="Conner P."/>
            <person name="Grauke L."/>
            <person name="Grimwood J."/>
            <person name="Schmutz J."/>
            <person name="Randall J.J."/>
        </authorList>
    </citation>
    <scope>NUCLEOTIDE SEQUENCE</scope>
    <source>
        <tissue evidence="3">Leaf</tissue>
    </source>
</reference>
<gene>
    <name evidence="3" type="ORF">I3842_14G119400</name>
</gene>